<accession>A0A0D2N3K2</accession>
<sequence length="321" mass="35339">MQTPSSNAATDEFIDTRHMPGAWIEAPVPSPPAVNFTGTTEMTHSADLLELSDVSPTVPLTSLQPAVLTTTSSQASVRERSPSAQQSENSQADAVASENIFWAPDEPPLSLAAHLSQITTEVMTLGDEGLAAYQGMLSRLEHLQTGFSRLFRANIIPVGDGEESPSQEIELAVSDPSLTNPFSAFPETIIAEYFCIASDIRSALSLRQSVNLVQIGHLLAELAGKLRLHDEDASILGRIEREIQFMQEIDKQRNLCIRFESLQYYRSTFSPSRGESFSEKHRFLGSHVEEYLEDNVNATGAAAQFLIDPTSLKEHRLSQFF</sequence>
<protein>
    <submittedName>
        <fullName evidence="2">Uncharacterized protein</fullName>
    </submittedName>
</protein>
<dbReference type="AlphaFoldDB" id="A0A0D2N3K2"/>
<proteinExistence type="predicted"/>
<feature type="region of interest" description="Disordered" evidence="1">
    <location>
        <begin position="69"/>
        <end position="92"/>
    </location>
</feature>
<dbReference type="Proteomes" id="UP000054270">
    <property type="component" value="Unassembled WGS sequence"/>
</dbReference>
<evidence type="ECO:0000313" key="3">
    <source>
        <dbReference type="Proteomes" id="UP000054270"/>
    </source>
</evidence>
<keyword evidence="3" id="KW-1185">Reference proteome</keyword>
<evidence type="ECO:0000256" key="1">
    <source>
        <dbReference type="SAM" id="MobiDB-lite"/>
    </source>
</evidence>
<dbReference type="EMBL" id="KN817711">
    <property type="protein sequence ID" value="KJA13824.1"/>
    <property type="molecule type" value="Genomic_DNA"/>
</dbReference>
<evidence type="ECO:0000313" key="2">
    <source>
        <dbReference type="EMBL" id="KJA13824.1"/>
    </source>
</evidence>
<gene>
    <name evidence="2" type="ORF">HYPSUDRAFT_209211</name>
</gene>
<organism evidence="2 3">
    <name type="scientific">Hypholoma sublateritium (strain FD-334 SS-4)</name>
    <dbReference type="NCBI Taxonomy" id="945553"/>
    <lineage>
        <taxon>Eukaryota</taxon>
        <taxon>Fungi</taxon>
        <taxon>Dikarya</taxon>
        <taxon>Basidiomycota</taxon>
        <taxon>Agaricomycotina</taxon>
        <taxon>Agaricomycetes</taxon>
        <taxon>Agaricomycetidae</taxon>
        <taxon>Agaricales</taxon>
        <taxon>Agaricineae</taxon>
        <taxon>Strophariaceae</taxon>
        <taxon>Hypholoma</taxon>
    </lineage>
</organism>
<name>A0A0D2N3K2_HYPSF</name>
<reference evidence="3" key="1">
    <citation type="submission" date="2014-04" db="EMBL/GenBank/DDBJ databases">
        <title>Evolutionary Origins and Diversification of the Mycorrhizal Mutualists.</title>
        <authorList>
            <consortium name="DOE Joint Genome Institute"/>
            <consortium name="Mycorrhizal Genomics Consortium"/>
            <person name="Kohler A."/>
            <person name="Kuo A."/>
            <person name="Nagy L.G."/>
            <person name="Floudas D."/>
            <person name="Copeland A."/>
            <person name="Barry K.W."/>
            <person name="Cichocki N."/>
            <person name="Veneault-Fourrey C."/>
            <person name="LaButti K."/>
            <person name="Lindquist E.A."/>
            <person name="Lipzen A."/>
            <person name="Lundell T."/>
            <person name="Morin E."/>
            <person name="Murat C."/>
            <person name="Riley R."/>
            <person name="Ohm R."/>
            <person name="Sun H."/>
            <person name="Tunlid A."/>
            <person name="Henrissat B."/>
            <person name="Grigoriev I.V."/>
            <person name="Hibbett D.S."/>
            <person name="Martin F."/>
        </authorList>
    </citation>
    <scope>NUCLEOTIDE SEQUENCE [LARGE SCALE GENOMIC DNA]</scope>
    <source>
        <strain evidence="3">FD-334 SS-4</strain>
    </source>
</reference>